<dbReference type="EC" id="3.4.24.-" evidence="8"/>
<dbReference type="GO" id="GO:0008237">
    <property type="term" value="F:metallopeptidase activity"/>
    <property type="evidence" value="ECO:0007669"/>
    <property type="project" value="UniProtKB-KW"/>
</dbReference>
<name>A0ABY9RJ39_9BURK</name>
<evidence type="ECO:0000256" key="3">
    <source>
        <dbReference type="ARBA" id="ARBA00022801"/>
    </source>
</evidence>
<dbReference type="RefSeq" id="WP_309482324.1">
    <property type="nucleotide sequence ID" value="NZ_CP133720.1"/>
</dbReference>
<organism evidence="8 9">
    <name type="scientific">Undibacterium cyanobacteriorum</name>
    <dbReference type="NCBI Taxonomy" id="3073561"/>
    <lineage>
        <taxon>Bacteria</taxon>
        <taxon>Pseudomonadati</taxon>
        <taxon>Pseudomonadota</taxon>
        <taxon>Betaproteobacteria</taxon>
        <taxon>Burkholderiales</taxon>
        <taxon>Oxalobacteraceae</taxon>
        <taxon>Undibacterium</taxon>
    </lineage>
</organism>
<evidence type="ECO:0000256" key="6">
    <source>
        <dbReference type="RuleBase" id="RU003983"/>
    </source>
</evidence>
<evidence type="ECO:0000256" key="5">
    <source>
        <dbReference type="ARBA" id="ARBA00023049"/>
    </source>
</evidence>
<reference evidence="8" key="1">
    <citation type="submission" date="2023-09" db="EMBL/GenBank/DDBJ databases">
        <title>Undibacterium sp. 20NA77.5 isolated from freshwater.</title>
        <authorList>
            <person name="Le V."/>
            <person name="Ko S.-R."/>
            <person name="Ahn C.-Y."/>
            <person name="Oh H.-M."/>
        </authorList>
    </citation>
    <scope>NUCLEOTIDE SEQUENCE</scope>
    <source>
        <strain evidence="8">20NA77.5</strain>
    </source>
</reference>
<dbReference type="InterPro" id="IPR051156">
    <property type="entry name" value="Mito/Outer_Membr_Metalloprot"/>
</dbReference>
<comment type="cofactor">
    <cofactor evidence="6">
        <name>Zn(2+)</name>
        <dbReference type="ChEBI" id="CHEBI:29105"/>
    </cofactor>
    <text evidence="6">Binds 1 zinc ion per subunit.</text>
</comment>
<dbReference type="EMBL" id="CP133720">
    <property type="protein sequence ID" value="WMW80833.1"/>
    <property type="molecule type" value="Genomic_DNA"/>
</dbReference>
<accession>A0ABY9RJ39</accession>
<comment type="similarity">
    <text evidence="6">Belongs to the peptidase M48 family.</text>
</comment>
<evidence type="ECO:0000313" key="9">
    <source>
        <dbReference type="Proteomes" id="UP001181355"/>
    </source>
</evidence>
<dbReference type="Pfam" id="PF01435">
    <property type="entry name" value="Peptidase_M48"/>
    <property type="match status" value="1"/>
</dbReference>
<proteinExistence type="inferred from homology"/>
<evidence type="ECO:0000256" key="4">
    <source>
        <dbReference type="ARBA" id="ARBA00022833"/>
    </source>
</evidence>
<dbReference type="PANTHER" id="PTHR22726:SF1">
    <property type="entry name" value="METALLOENDOPEPTIDASE OMA1, MITOCHONDRIAL"/>
    <property type="match status" value="1"/>
</dbReference>
<keyword evidence="4 6" id="KW-0862">Zinc</keyword>
<keyword evidence="2" id="KW-0479">Metal-binding</keyword>
<keyword evidence="3 6" id="KW-0378">Hydrolase</keyword>
<keyword evidence="5 6" id="KW-0482">Metalloprotease</keyword>
<evidence type="ECO:0000256" key="1">
    <source>
        <dbReference type="ARBA" id="ARBA00022670"/>
    </source>
</evidence>
<keyword evidence="1 6" id="KW-0645">Protease</keyword>
<dbReference type="PANTHER" id="PTHR22726">
    <property type="entry name" value="METALLOENDOPEPTIDASE OMA1"/>
    <property type="match status" value="1"/>
</dbReference>
<protein>
    <submittedName>
        <fullName evidence="8">M48 family metalloprotease</fullName>
        <ecNumber evidence="8">3.4.24.-</ecNumber>
    </submittedName>
</protein>
<evidence type="ECO:0000256" key="2">
    <source>
        <dbReference type="ARBA" id="ARBA00022723"/>
    </source>
</evidence>
<dbReference type="InterPro" id="IPR001915">
    <property type="entry name" value="Peptidase_M48"/>
</dbReference>
<dbReference type="Proteomes" id="UP001181355">
    <property type="component" value="Chromosome"/>
</dbReference>
<evidence type="ECO:0000259" key="7">
    <source>
        <dbReference type="Pfam" id="PF01435"/>
    </source>
</evidence>
<sequence length="269" mass="30919">MSRRRFTFLITTLLGEYCLRAFASHVMAQPITEVTKVNASDEEPWRLSPALVIHSAAKRYQKKIQELAHGHLLDRSASFLQRSSSILSTLRQQASRDFPETQAWQWELHTSDEAEESSYCMAGGKLLISLPQAQRMSLNDMELAMLISHEMAHALLHHHFLEDREALRRFPSLQTKNFEDFQDAVDEDDVILTALAEFDKAQEYEADLVGFQLALRAGFAGAMLIRFFEKLRKHSAYPNFDSKSHPAPAQRLQRLRTWYQQQTPTAKQA</sequence>
<keyword evidence="9" id="KW-1185">Reference proteome</keyword>
<gene>
    <name evidence="8" type="ORF">RF679_00795</name>
</gene>
<evidence type="ECO:0000313" key="8">
    <source>
        <dbReference type="EMBL" id="WMW80833.1"/>
    </source>
</evidence>
<feature type="domain" description="Peptidase M48" evidence="7">
    <location>
        <begin position="94"/>
        <end position="258"/>
    </location>
</feature>